<keyword evidence="3 6" id="KW-0238">DNA-binding</keyword>
<dbReference type="InterPro" id="IPR017970">
    <property type="entry name" value="Homeobox_CS"/>
</dbReference>
<name>A0A8B8BR78_CRAVI</name>
<dbReference type="FunFam" id="1.10.10.60:FF:000189">
    <property type="entry name" value="Homeobox protein engrailed-like"/>
    <property type="match status" value="1"/>
</dbReference>
<evidence type="ECO:0000313" key="12">
    <source>
        <dbReference type="RefSeq" id="XP_022305364.1"/>
    </source>
</evidence>
<dbReference type="GO" id="GO:0000978">
    <property type="term" value="F:RNA polymerase II cis-regulatory region sequence-specific DNA binding"/>
    <property type="evidence" value="ECO:0007669"/>
    <property type="project" value="TreeGrafter"/>
</dbReference>
<dbReference type="Pfam" id="PF10525">
    <property type="entry name" value="Engrail_1_C_sig"/>
    <property type="match status" value="1"/>
</dbReference>
<dbReference type="GeneID" id="111112241"/>
<keyword evidence="2" id="KW-0217">Developmental protein</keyword>
<evidence type="ECO:0000256" key="5">
    <source>
        <dbReference type="ARBA" id="ARBA00023242"/>
    </source>
</evidence>
<dbReference type="InterPro" id="IPR001356">
    <property type="entry name" value="HD"/>
</dbReference>
<organism evidence="11 12">
    <name type="scientific">Crassostrea virginica</name>
    <name type="common">Eastern oyster</name>
    <dbReference type="NCBI Taxonomy" id="6565"/>
    <lineage>
        <taxon>Eukaryota</taxon>
        <taxon>Metazoa</taxon>
        <taxon>Spiralia</taxon>
        <taxon>Lophotrochozoa</taxon>
        <taxon>Mollusca</taxon>
        <taxon>Bivalvia</taxon>
        <taxon>Autobranchia</taxon>
        <taxon>Pteriomorphia</taxon>
        <taxon>Ostreida</taxon>
        <taxon>Ostreoidea</taxon>
        <taxon>Ostreidae</taxon>
        <taxon>Crassostrea</taxon>
    </lineage>
</organism>
<keyword evidence="4 6" id="KW-0371">Homeobox</keyword>
<dbReference type="InterPro" id="IPR000747">
    <property type="entry name" value="HD_engrailed"/>
</dbReference>
<evidence type="ECO:0000256" key="8">
    <source>
        <dbReference type="RuleBase" id="RU510713"/>
    </source>
</evidence>
<dbReference type="Proteomes" id="UP000694844">
    <property type="component" value="Chromosome 1"/>
</dbReference>
<dbReference type="CDD" id="cd00086">
    <property type="entry name" value="homeodomain"/>
    <property type="match status" value="1"/>
</dbReference>
<sequence length="214" mass="24380">MTDVKVKVELQSDGEDNEIDIETDTDVVQRNSVELLRNGPFTNFSIEEILKPDFGVKRRRSAFSQLNTPSPKVSPKEQDENRSPGSGGTVGQLPLPAWVYCTRYSDRPSSGPRSRKIRKKEKSPQDDKRPRTAFSNEQLQRLKVEFDKCQYLTEQRRLELAKTLNLSEGQIKIWFQNKRAKVKKSTGGKNILALHLMAQGLYNHCTVAGDVMEQ</sequence>
<proteinExistence type="inferred from homology"/>
<dbReference type="Gene3D" id="1.10.10.60">
    <property type="entry name" value="Homeodomain-like"/>
    <property type="match status" value="1"/>
</dbReference>
<evidence type="ECO:0000256" key="2">
    <source>
        <dbReference type="ARBA" id="ARBA00022473"/>
    </source>
</evidence>
<protein>
    <recommendedName>
        <fullName evidence="8">Homeobox protein engrailed-like</fullName>
    </recommendedName>
</protein>
<evidence type="ECO:0000259" key="10">
    <source>
        <dbReference type="PROSITE" id="PS50071"/>
    </source>
</evidence>
<dbReference type="PROSITE" id="PS00027">
    <property type="entry name" value="HOMEOBOX_1"/>
    <property type="match status" value="1"/>
</dbReference>
<reference evidence="11" key="1">
    <citation type="submission" date="2024-06" db="UniProtKB">
        <authorList>
            <consortium name="RefSeq"/>
        </authorList>
    </citation>
    <scope>NUCLEOTIDE SEQUENCE [LARGE SCALE GENOMIC DNA]</scope>
</reference>
<evidence type="ECO:0000313" key="11">
    <source>
        <dbReference type="Proteomes" id="UP000694844"/>
    </source>
</evidence>
<dbReference type="InterPro" id="IPR050720">
    <property type="entry name" value="Engrailed_Homeobox_TFs"/>
</dbReference>
<keyword evidence="11" id="KW-1185">Reference proteome</keyword>
<feature type="DNA-binding region" description="Homeobox" evidence="6">
    <location>
        <begin position="127"/>
        <end position="186"/>
    </location>
</feature>
<dbReference type="PROSITE" id="PS50071">
    <property type="entry name" value="HOMEOBOX_2"/>
    <property type="match status" value="1"/>
</dbReference>
<reference evidence="12" key="2">
    <citation type="submission" date="2025-08" db="UniProtKB">
        <authorList>
            <consortium name="RefSeq"/>
        </authorList>
    </citation>
    <scope>IDENTIFICATION</scope>
    <source>
        <tissue evidence="12">Whole sample</tissue>
    </source>
</reference>
<feature type="domain" description="Homeobox" evidence="10">
    <location>
        <begin position="125"/>
        <end position="185"/>
    </location>
</feature>
<comment type="subcellular location">
    <subcellularLocation>
        <location evidence="1 6 7">Nucleus</location>
    </subcellularLocation>
</comment>
<dbReference type="Pfam" id="PF00046">
    <property type="entry name" value="Homeodomain"/>
    <property type="match status" value="1"/>
</dbReference>
<dbReference type="OrthoDB" id="6159439at2759"/>
<dbReference type="RefSeq" id="XP_022305364.1">
    <property type="nucleotide sequence ID" value="XM_022449656.1"/>
</dbReference>
<dbReference type="PROSITE" id="PS00033">
    <property type="entry name" value="ENGRAILED"/>
    <property type="match status" value="1"/>
</dbReference>
<evidence type="ECO:0000256" key="7">
    <source>
        <dbReference type="RuleBase" id="RU000682"/>
    </source>
</evidence>
<evidence type="ECO:0000256" key="6">
    <source>
        <dbReference type="PROSITE-ProRule" id="PRU00108"/>
    </source>
</evidence>
<dbReference type="GO" id="GO:0009653">
    <property type="term" value="P:anatomical structure morphogenesis"/>
    <property type="evidence" value="ECO:0007669"/>
    <property type="project" value="UniProtKB-ARBA"/>
</dbReference>
<dbReference type="PANTHER" id="PTHR24341:SF6">
    <property type="entry name" value="HOMEOBOX PROTEIN INVECTED"/>
    <property type="match status" value="1"/>
</dbReference>
<feature type="region of interest" description="Disordered" evidence="9">
    <location>
        <begin position="60"/>
        <end position="91"/>
    </location>
</feature>
<comment type="similarity">
    <text evidence="8">Belongs to the Engrailed homeobox family.</text>
</comment>
<gene>
    <name evidence="12" type="primary">LOC111112241</name>
</gene>
<evidence type="ECO:0000256" key="3">
    <source>
        <dbReference type="ARBA" id="ARBA00023125"/>
    </source>
</evidence>
<dbReference type="GO" id="GO:0030182">
    <property type="term" value="P:neuron differentiation"/>
    <property type="evidence" value="ECO:0007669"/>
    <property type="project" value="TreeGrafter"/>
</dbReference>
<dbReference type="InterPro" id="IPR019549">
    <property type="entry name" value="Homeobox-engrailed_C-terminal"/>
</dbReference>
<dbReference type="SMART" id="SM00389">
    <property type="entry name" value="HOX"/>
    <property type="match status" value="1"/>
</dbReference>
<dbReference type="KEGG" id="cvn:111112241"/>
<dbReference type="InterPro" id="IPR009057">
    <property type="entry name" value="Homeodomain-like_sf"/>
</dbReference>
<dbReference type="AlphaFoldDB" id="A0A8B8BR78"/>
<evidence type="ECO:0000256" key="4">
    <source>
        <dbReference type="ARBA" id="ARBA00023155"/>
    </source>
</evidence>
<dbReference type="GO" id="GO:0005634">
    <property type="term" value="C:nucleus"/>
    <property type="evidence" value="ECO:0007669"/>
    <property type="project" value="UniProtKB-SubCell"/>
</dbReference>
<feature type="region of interest" description="Disordered" evidence="9">
    <location>
        <begin position="104"/>
        <end position="133"/>
    </location>
</feature>
<dbReference type="InterPro" id="IPR019737">
    <property type="entry name" value="Homeobox-engrailed_CS"/>
</dbReference>
<dbReference type="InterPro" id="IPR020479">
    <property type="entry name" value="HD_metazoa"/>
</dbReference>
<dbReference type="PANTHER" id="PTHR24341">
    <property type="entry name" value="HOMEOBOX PROTEIN ENGRAILED"/>
    <property type="match status" value="1"/>
</dbReference>
<dbReference type="SUPFAM" id="SSF46689">
    <property type="entry name" value="Homeodomain-like"/>
    <property type="match status" value="1"/>
</dbReference>
<keyword evidence="5 6" id="KW-0539">Nucleus</keyword>
<accession>A0A8B8BR78</accession>
<dbReference type="GO" id="GO:0000981">
    <property type="term" value="F:DNA-binding transcription factor activity, RNA polymerase II-specific"/>
    <property type="evidence" value="ECO:0007669"/>
    <property type="project" value="InterPro"/>
</dbReference>
<evidence type="ECO:0000256" key="9">
    <source>
        <dbReference type="SAM" id="MobiDB-lite"/>
    </source>
</evidence>
<feature type="compositionally biased region" description="Polar residues" evidence="9">
    <location>
        <begin position="62"/>
        <end position="71"/>
    </location>
</feature>
<dbReference type="PRINTS" id="PR00024">
    <property type="entry name" value="HOMEOBOX"/>
</dbReference>
<evidence type="ECO:0000256" key="1">
    <source>
        <dbReference type="ARBA" id="ARBA00004123"/>
    </source>
</evidence>
<dbReference type="PRINTS" id="PR00026">
    <property type="entry name" value="ENGRAILED"/>
</dbReference>